<evidence type="ECO:0000313" key="7">
    <source>
        <dbReference type="EMBL" id="KAK5096478.1"/>
    </source>
</evidence>
<dbReference type="InterPro" id="IPR011989">
    <property type="entry name" value="ARM-like"/>
</dbReference>
<dbReference type="Proteomes" id="UP001345013">
    <property type="component" value="Unassembled WGS sequence"/>
</dbReference>
<feature type="compositionally biased region" description="Acidic residues" evidence="6">
    <location>
        <begin position="1501"/>
        <end position="1526"/>
    </location>
</feature>
<feature type="compositionally biased region" description="Basic residues" evidence="6">
    <location>
        <begin position="1335"/>
        <end position="1344"/>
    </location>
</feature>
<dbReference type="CDD" id="cd19953">
    <property type="entry name" value="PDS5"/>
    <property type="match status" value="1"/>
</dbReference>
<keyword evidence="8" id="KW-1185">Reference proteome</keyword>
<sequence>MPARSRQANPRAAAQPQEEEGPYNIPNLDFNEALSWRAGRAIPVADLLTRLQKLSTELRNAEQGSVDVKDIAKLAHDLVNPNLLGHKDKGIRAWTVSCVVDILNLTAPNAPYSNPQLRDIFTVIVNTILPALADPSNAYNAQHQYILDQLVDTQSIVLIADIQDNERLLSQLFSVCFDVVAGSGRNASGVDLAQSVVFQIGVALNTVVDEAILPQDVIDIIISQFLRVDPRSNQQEQPKKKRTTDTKDKSQSTLLLKDYPPAYHLAKNVCTTSSEKMSAAIGNYFGSIIANASAAVAVDDDAKAKSLRRPLAHDSDSEDDNQETLNDLRKVHRLVRELWRACPDVLNNVIPQLELELAADSATLRQLAVETLGDLVAGIGLAGLPELPPLDPAAFPLPTIEHDNLVSWSTNPLLTPSSPKPFIHVHPHAYQAWLGRRVDKAVPVRTAWAAAASRVLLTRAGGIGLDEQEQNVLVSGYAHILKDVDDKVRLTALQNLETFPYWSVVEVLGSDGGLSQPTSLLSTVAERVTDRKRDVREQAMLLLGNMWGVASRDIANHHDRVLTVLGQAPTKLLSAMFVKDVHITAWVSRVLYECLLPLSYPPTKSKSLENSKTELGISDDPDSVRVRRLLALVRELDEKAKMVFFGIQKRQAEMSKAIGMFLQACENYNGGVADDSTEEKRLEGQLGRFIESLSRQMPDASRTSSDLWKFAKTHDRRSYQLIRFMTGADHDFRTVTKAMKEFNKRLTSDGMITVLETLTPILYQCALISYNRSHIPAIMAYAKSADSAYAEVAQEVLKEISEKVPEVMKTHIQVLCQELQEAAPSENGAESLTAIDSLKACAAFAKRFPDEVPKDRKFVVSMMNFVVYSTSPKAAKHAANIVLTASNKQDFHAKEILTKAIKRHDSGAKNKLAQLAAIAQVCLHSPTAANDEDDQILNIAITSTLLKNESPRTEAHDPNAWDEDLDEETAAKQLALKILVNRCRSGDENTRESFDTLASPVMDVLVEVVRKDGEYTPTEDTPSAQRNRLRLTAGRSLLKLCRYKPRCEELVTPKMFMDVAWMFMSRPFGVRRGLVQSLKKYLVTNKLNARWTTALFLTAFEPDTATFTSIVAWLRSRTAFYARQQKQARPSGDKKVAVQNVVEIQFARLLSLLVYYPDYPSKEDPSYDADVLDLSHFILLYLQSCANEDNLSLIFHIAQRVKQAADVVSKSDKMDERLYTLSDLAQATIRNFADQMAGSAKGVNLLQTWPGKAHLPASLFKPINGHAKAQEIASKNYLPEEVAEQLEPTVRKWVKIVRHGGNPNAKKTVSTGLDKKRKSSVSVDLDDDDVDAAKKSAKKSKTRKANAALATRKTPNPKKRKSEAVTSAEQPSRKSARTSTVKKVNYEESDEDEEDANDTQNVVKYNPAPMDKYKHKSKKAATPEIEEEDEEDEIVDEEQDETGSPTPLGKAAGSEGELEAEDDHDIVEPEEPQDAEMTNGHDEAINAAEEEHEQMVPADAAVEEEEDDAAEDQEEEEEEEEPEPEPEPSPPRNKKASKEKSAVPPKANKSKAPKPKARAAKKTKKTQAKSPAQKKVSVQTSSPASEPARRSTRRTRA</sequence>
<dbReference type="Pfam" id="PF20168">
    <property type="entry name" value="PDS5"/>
    <property type="match status" value="1"/>
</dbReference>
<dbReference type="InterPro" id="IPR016024">
    <property type="entry name" value="ARM-type_fold"/>
</dbReference>
<keyword evidence="2" id="KW-0132">Cell division</keyword>
<feature type="region of interest" description="Disordered" evidence="6">
    <location>
        <begin position="231"/>
        <end position="251"/>
    </location>
</feature>
<feature type="compositionally biased region" description="Low complexity" evidence="6">
    <location>
        <begin position="1"/>
        <end position="16"/>
    </location>
</feature>
<evidence type="ECO:0000256" key="4">
    <source>
        <dbReference type="ARBA" id="ARBA00023242"/>
    </source>
</evidence>
<evidence type="ECO:0000313" key="8">
    <source>
        <dbReference type="Proteomes" id="UP001345013"/>
    </source>
</evidence>
<feature type="region of interest" description="Disordered" evidence="6">
    <location>
        <begin position="1297"/>
        <end position="1597"/>
    </location>
</feature>
<feature type="compositionally biased region" description="Acidic residues" evidence="6">
    <location>
        <begin position="1424"/>
        <end position="1441"/>
    </location>
</feature>
<dbReference type="Gene3D" id="1.25.10.10">
    <property type="entry name" value="Leucine-rich Repeat Variant"/>
    <property type="match status" value="1"/>
</dbReference>
<keyword evidence="4" id="KW-0539">Nucleus</keyword>
<comment type="caution">
    <text evidence="7">The sequence shown here is derived from an EMBL/GenBank/DDBJ whole genome shotgun (WGS) entry which is preliminary data.</text>
</comment>
<feature type="compositionally biased region" description="Basic residues" evidence="6">
    <location>
        <begin position="1548"/>
        <end position="1567"/>
    </location>
</feature>
<proteinExistence type="predicted"/>
<name>A0ABR0KHL7_9EURO</name>
<dbReference type="PANTHER" id="PTHR12663">
    <property type="entry name" value="ANDROGEN INDUCED INHIBITOR OF PROLIFERATION AS3 / PDS5-RELATED"/>
    <property type="match status" value="1"/>
</dbReference>
<dbReference type="PANTHER" id="PTHR12663:SF0">
    <property type="entry name" value="PRECOCIOUS DISSOCIATION OF SISTERS 5, ISOFORM A"/>
    <property type="match status" value="1"/>
</dbReference>
<evidence type="ECO:0000256" key="2">
    <source>
        <dbReference type="ARBA" id="ARBA00022618"/>
    </source>
</evidence>
<evidence type="ECO:0000256" key="1">
    <source>
        <dbReference type="ARBA" id="ARBA00004123"/>
    </source>
</evidence>
<reference evidence="7 8" key="1">
    <citation type="submission" date="2023-08" db="EMBL/GenBank/DDBJ databases">
        <title>Black Yeasts Isolated from many extreme environments.</title>
        <authorList>
            <person name="Coleine C."/>
            <person name="Stajich J.E."/>
            <person name="Selbmann L."/>
        </authorList>
    </citation>
    <scope>NUCLEOTIDE SEQUENCE [LARGE SCALE GENOMIC DNA]</scope>
    <source>
        <strain evidence="7 8">CCFEE 5885</strain>
    </source>
</reference>
<evidence type="ECO:0000256" key="3">
    <source>
        <dbReference type="ARBA" id="ARBA00022776"/>
    </source>
</evidence>
<keyword evidence="5" id="KW-0131">Cell cycle</keyword>
<feature type="compositionally biased region" description="Acidic residues" evidence="6">
    <location>
        <begin position="1387"/>
        <end position="1397"/>
    </location>
</feature>
<evidence type="ECO:0000256" key="6">
    <source>
        <dbReference type="SAM" id="MobiDB-lite"/>
    </source>
</evidence>
<keyword evidence="3" id="KW-0498">Mitosis</keyword>
<evidence type="ECO:0000256" key="5">
    <source>
        <dbReference type="ARBA" id="ARBA00023306"/>
    </source>
</evidence>
<dbReference type="InterPro" id="IPR039776">
    <property type="entry name" value="Pds5"/>
</dbReference>
<organism evidence="7 8">
    <name type="scientific">Lithohypha guttulata</name>
    <dbReference type="NCBI Taxonomy" id="1690604"/>
    <lineage>
        <taxon>Eukaryota</taxon>
        <taxon>Fungi</taxon>
        <taxon>Dikarya</taxon>
        <taxon>Ascomycota</taxon>
        <taxon>Pezizomycotina</taxon>
        <taxon>Eurotiomycetes</taxon>
        <taxon>Chaetothyriomycetidae</taxon>
        <taxon>Chaetothyriales</taxon>
        <taxon>Trichomeriaceae</taxon>
        <taxon>Lithohypha</taxon>
    </lineage>
</organism>
<accession>A0ABR0KHL7</accession>
<feature type="region of interest" description="Disordered" evidence="6">
    <location>
        <begin position="1"/>
        <end position="25"/>
    </location>
</feature>
<dbReference type="EMBL" id="JAVRRG010000022">
    <property type="protein sequence ID" value="KAK5096478.1"/>
    <property type="molecule type" value="Genomic_DNA"/>
</dbReference>
<comment type="subcellular location">
    <subcellularLocation>
        <location evidence="1">Nucleus</location>
    </subcellularLocation>
</comment>
<gene>
    <name evidence="7" type="primary">PDS5</name>
    <name evidence="7" type="ORF">LTR24_002543</name>
</gene>
<protein>
    <submittedName>
        <fullName evidence="7">Sister chromatid cohesion protein pds5</fullName>
    </submittedName>
</protein>
<dbReference type="SUPFAM" id="SSF48371">
    <property type="entry name" value="ARM repeat"/>
    <property type="match status" value="1"/>
</dbReference>
<feature type="compositionally biased region" description="Acidic residues" evidence="6">
    <location>
        <begin position="1456"/>
        <end position="1474"/>
    </location>
</feature>